<dbReference type="InterPro" id="IPR009057">
    <property type="entry name" value="Homeodomain-like_sf"/>
</dbReference>
<dbReference type="GO" id="GO:0003700">
    <property type="term" value="F:DNA-binding transcription factor activity"/>
    <property type="evidence" value="ECO:0007669"/>
    <property type="project" value="TreeGrafter"/>
</dbReference>
<dbReference type="Proteomes" id="UP000524237">
    <property type="component" value="Unassembled WGS sequence"/>
</dbReference>
<keyword evidence="7" id="KW-1185">Reference proteome</keyword>
<sequence length="203" mass="21397">MTDNEKTPATSTRERILDAFEALLGESGERAATLEAVAGSAGISKGGLLYHFGSKEVLIDGLLARLEMMVALDVAEIHSSEAGPVAHLIRTSPTTGNTLDRALVAVSRLAQASNSRARQALRAANEAWYEAVLETVGDPVLTRTIMLISDGLYYGAAFFPTDDPHPAATFDTAATAHQPDLEGIIALLETLTAIPSRTGVKAP</sequence>
<dbReference type="PANTHER" id="PTHR30055:SF234">
    <property type="entry name" value="HTH-TYPE TRANSCRIPTIONAL REGULATOR BETI"/>
    <property type="match status" value="1"/>
</dbReference>
<dbReference type="InterPro" id="IPR050109">
    <property type="entry name" value="HTH-type_TetR-like_transc_reg"/>
</dbReference>
<keyword evidence="1" id="KW-0805">Transcription regulation</keyword>
<dbReference type="Pfam" id="PF00440">
    <property type="entry name" value="TetR_N"/>
    <property type="match status" value="1"/>
</dbReference>
<proteinExistence type="predicted"/>
<reference evidence="6 7" key="1">
    <citation type="submission" date="2020-07" db="EMBL/GenBank/DDBJ databases">
        <title>Sequencing the genomes of 1000 actinobacteria strains.</title>
        <authorList>
            <person name="Klenk H.-P."/>
        </authorList>
    </citation>
    <scope>NUCLEOTIDE SEQUENCE [LARGE SCALE GENOMIC DNA]</scope>
    <source>
        <strain evidence="6 7">DSM 23737</strain>
    </source>
</reference>
<evidence type="ECO:0000256" key="3">
    <source>
        <dbReference type="ARBA" id="ARBA00023163"/>
    </source>
</evidence>
<dbReference type="InterPro" id="IPR001647">
    <property type="entry name" value="HTH_TetR"/>
</dbReference>
<gene>
    <name evidence="6" type="ORF">FB555_001100</name>
</gene>
<evidence type="ECO:0000256" key="2">
    <source>
        <dbReference type="ARBA" id="ARBA00023125"/>
    </source>
</evidence>
<dbReference type="GO" id="GO:0000976">
    <property type="term" value="F:transcription cis-regulatory region binding"/>
    <property type="evidence" value="ECO:0007669"/>
    <property type="project" value="TreeGrafter"/>
</dbReference>
<evidence type="ECO:0000313" key="7">
    <source>
        <dbReference type="Proteomes" id="UP000524237"/>
    </source>
</evidence>
<evidence type="ECO:0000313" key="6">
    <source>
        <dbReference type="EMBL" id="MBA8829002.1"/>
    </source>
</evidence>
<name>A0A7W3JTR6_9MICO</name>
<dbReference type="SUPFAM" id="SSF46689">
    <property type="entry name" value="Homeodomain-like"/>
    <property type="match status" value="1"/>
</dbReference>
<dbReference type="PANTHER" id="PTHR30055">
    <property type="entry name" value="HTH-TYPE TRANSCRIPTIONAL REGULATOR RUTR"/>
    <property type="match status" value="1"/>
</dbReference>
<keyword evidence="2 4" id="KW-0238">DNA-binding</keyword>
<keyword evidence="3" id="KW-0804">Transcription</keyword>
<feature type="DNA-binding region" description="H-T-H motif" evidence="4">
    <location>
        <begin position="33"/>
        <end position="52"/>
    </location>
</feature>
<dbReference type="RefSeq" id="WP_182484432.1">
    <property type="nucleotide sequence ID" value="NZ_JACGWU010000002.1"/>
</dbReference>
<evidence type="ECO:0000259" key="5">
    <source>
        <dbReference type="PROSITE" id="PS50977"/>
    </source>
</evidence>
<feature type="domain" description="HTH tetR-type" evidence="5">
    <location>
        <begin position="10"/>
        <end position="70"/>
    </location>
</feature>
<dbReference type="PRINTS" id="PR00455">
    <property type="entry name" value="HTHTETR"/>
</dbReference>
<dbReference type="PROSITE" id="PS50977">
    <property type="entry name" value="HTH_TETR_2"/>
    <property type="match status" value="1"/>
</dbReference>
<accession>A0A7W3JTR6</accession>
<organism evidence="6 7">
    <name type="scientific">Alpinimonas psychrophila</name>
    <dbReference type="NCBI Taxonomy" id="748908"/>
    <lineage>
        <taxon>Bacteria</taxon>
        <taxon>Bacillati</taxon>
        <taxon>Actinomycetota</taxon>
        <taxon>Actinomycetes</taxon>
        <taxon>Micrococcales</taxon>
        <taxon>Microbacteriaceae</taxon>
        <taxon>Alpinimonas</taxon>
    </lineage>
</organism>
<dbReference type="AlphaFoldDB" id="A0A7W3JTR6"/>
<dbReference type="EMBL" id="JACGWU010000002">
    <property type="protein sequence ID" value="MBA8829002.1"/>
    <property type="molecule type" value="Genomic_DNA"/>
</dbReference>
<evidence type="ECO:0000256" key="4">
    <source>
        <dbReference type="PROSITE-ProRule" id="PRU00335"/>
    </source>
</evidence>
<dbReference type="Gene3D" id="1.10.357.10">
    <property type="entry name" value="Tetracycline Repressor, domain 2"/>
    <property type="match status" value="1"/>
</dbReference>
<protein>
    <submittedName>
        <fullName evidence="6">AcrR family transcriptional regulator</fullName>
    </submittedName>
</protein>
<comment type="caution">
    <text evidence="6">The sequence shown here is derived from an EMBL/GenBank/DDBJ whole genome shotgun (WGS) entry which is preliminary data.</text>
</comment>
<evidence type="ECO:0000256" key="1">
    <source>
        <dbReference type="ARBA" id="ARBA00023015"/>
    </source>
</evidence>